<proteinExistence type="inferred from homology"/>
<dbReference type="EMBL" id="JACRAF010000016">
    <property type="protein sequence ID" value="MBI4921056.1"/>
    <property type="molecule type" value="Genomic_DNA"/>
</dbReference>
<evidence type="ECO:0000256" key="7">
    <source>
        <dbReference type="ARBA" id="ARBA00023047"/>
    </source>
</evidence>
<keyword evidence="5 9" id="KW-0812">Transmembrane</keyword>
<evidence type="ECO:0000256" key="3">
    <source>
        <dbReference type="ARBA" id="ARBA00022448"/>
    </source>
</evidence>
<feature type="transmembrane region" description="Helical" evidence="9">
    <location>
        <begin position="34"/>
        <end position="54"/>
    </location>
</feature>
<keyword evidence="7" id="KW-0625">Polysaccharide transport</keyword>
<comment type="similarity">
    <text evidence="2">Belongs to the ABC-2 integral membrane protein family.</text>
</comment>
<evidence type="ECO:0000256" key="5">
    <source>
        <dbReference type="ARBA" id="ARBA00022692"/>
    </source>
</evidence>
<evidence type="ECO:0000256" key="1">
    <source>
        <dbReference type="ARBA" id="ARBA00004651"/>
    </source>
</evidence>
<dbReference type="GO" id="GO:0015920">
    <property type="term" value="P:lipopolysaccharide transport"/>
    <property type="evidence" value="ECO:0007669"/>
    <property type="project" value="TreeGrafter"/>
</dbReference>
<evidence type="ECO:0000259" key="10">
    <source>
        <dbReference type="Pfam" id="PF01061"/>
    </source>
</evidence>
<keyword evidence="3" id="KW-0813">Transport</keyword>
<evidence type="ECO:0000256" key="2">
    <source>
        <dbReference type="ARBA" id="ARBA00007783"/>
    </source>
</evidence>
<dbReference type="PANTHER" id="PTHR30413">
    <property type="entry name" value="INNER MEMBRANE TRANSPORT PERMEASE"/>
    <property type="match status" value="1"/>
</dbReference>
<dbReference type="AlphaFoldDB" id="A0A933L209"/>
<keyword evidence="6 9" id="KW-1133">Transmembrane helix</keyword>
<dbReference type="Pfam" id="PF01061">
    <property type="entry name" value="ABC2_membrane"/>
    <property type="match status" value="1"/>
</dbReference>
<gene>
    <name evidence="11" type="ORF">HY834_04855</name>
</gene>
<dbReference type="Proteomes" id="UP000782610">
    <property type="component" value="Unassembled WGS sequence"/>
</dbReference>
<feature type="transmembrane region" description="Helical" evidence="9">
    <location>
        <begin position="149"/>
        <end position="171"/>
    </location>
</feature>
<keyword evidence="4" id="KW-1003">Cell membrane</keyword>
<dbReference type="InterPro" id="IPR013525">
    <property type="entry name" value="ABC2_TM"/>
</dbReference>
<dbReference type="GO" id="GO:0015774">
    <property type="term" value="P:polysaccharide transport"/>
    <property type="evidence" value="ECO:0007669"/>
    <property type="project" value="UniProtKB-KW"/>
</dbReference>
<evidence type="ECO:0000256" key="4">
    <source>
        <dbReference type="ARBA" id="ARBA00022475"/>
    </source>
</evidence>
<feature type="transmembrane region" description="Helical" evidence="9">
    <location>
        <begin position="120"/>
        <end position="137"/>
    </location>
</feature>
<keyword evidence="8 9" id="KW-0472">Membrane</keyword>
<dbReference type="PANTHER" id="PTHR30413:SF10">
    <property type="entry name" value="CAPSULE POLYSACCHARIDE EXPORT INNER-MEMBRANE PROTEIN CTRC"/>
    <property type="match status" value="1"/>
</dbReference>
<feature type="transmembrane region" description="Helical" evidence="9">
    <location>
        <begin position="66"/>
        <end position="85"/>
    </location>
</feature>
<evidence type="ECO:0000256" key="6">
    <source>
        <dbReference type="ARBA" id="ARBA00022989"/>
    </source>
</evidence>
<keyword evidence="7" id="KW-0762">Sugar transport</keyword>
<dbReference type="GO" id="GO:0005886">
    <property type="term" value="C:plasma membrane"/>
    <property type="evidence" value="ECO:0007669"/>
    <property type="project" value="UniProtKB-SubCell"/>
</dbReference>
<comment type="caution">
    <text evidence="11">The sequence shown here is derived from an EMBL/GenBank/DDBJ whole genome shotgun (WGS) entry which is preliminary data.</text>
</comment>
<evidence type="ECO:0000313" key="12">
    <source>
        <dbReference type="Proteomes" id="UP000782610"/>
    </source>
</evidence>
<accession>A0A933L209</accession>
<feature type="transmembrane region" description="Helical" evidence="9">
    <location>
        <begin position="230"/>
        <end position="250"/>
    </location>
</feature>
<evidence type="ECO:0000313" key="11">
    <source>
        <dbReference type="EMBL" id="MBI4921056.1"/>
    </source>
</evidence>
<dbReference type="GO" id="GO:0140359">
    <property type="term" value="F:ABC-type transporter activity"/>
    <property type="evidence" value="ECO:0007669"/>
    <property type="project" value="InterPro"/>
</dbReference>
<name>A0A933L209_9HYPH</name>
<sequence length="261" mass="29404">MDSLWRSIRPYLSRTVRYLHISYLETKSEYEDTYLGILWIPFSTLIFTGMLALVFRHSDALPPSSFFLYVLSGFVLWNFISDSIGGSTNIIQKRLEFALHNNLSLGGLFLKILVDRLFEFGINLSVLVLAMLFLSPSNFGANILLFPPFLLLISIMSLSVSYLVNLVTILYPDSGNLTKTAMRFLFFASPVFWLEESKAGLLHLLATINPVSYFLSLAREVFGVEPLSAQVWMIGGSITLASAICAGLAFRYSQHFVRNIQ</sequence>
<reference evidence="11" key="1">
    <citation type="submission" date="2020-07" db="EMBL/GenBank/DDBJ databases">
        <title>Huge and variable diversity of episymbiotic CPR bacteria and DPANN archaea in groundwater ecosystems.</title>
        <authorList>
            <person name="He C.Y."/>
            <person name="Keren R."/>
            <person name="Whittaker M."/>
            <person name="Farag I.F."/>
            <person name="Doudna J."/>
            <person name="Cate J.H.D."/>
            <person name="Banfield J.F."/>
        </authorList>
    </citation>
    <scope>NUCLEOTIDE SEQUENCE</scope>
    <source>
        <strain evidence="11">NC_groundwater_1586_Pr3_B-0.1um_66_15</strain>
    </source>
</reference>
<organism evidence="11 12">
    <name type="scientific">Devosia nanyangense</name>
    <dbReference type="NCBI Taxonomy" id="1228055"/>
    <lineage>
        <taxon>Bacteria</taxon>
        <taxon>Pseudomonadati</taxon>
        <taxon>Pseudomonadota</taxon>
        <taxon>Alphaproteobacteria</taxon>
        <taxon>Hyphomicrobiales</taxon>
        <taxon>Devosiaceae</taxon>
        <taxon>Devosia</taxon>
    </lineage>
</organism>
<evidence type="ECO:0000256" key="8">
    <source>
        <dbReference type="ARBA" id="ARBA00023136"/>
    </source>
</evidence>
<protein>
    <submittedName>
        <fullName evidence="11">ABC transporter permease</fullName>
    </submittedName>
</protein>
<feature type="domain" description="ABC-2 type transporter transmembrane" evidence="10">
    <location>
        <begin position="27"/>
        <end position="221"/>
    </location>
</feature>
<comment type="subcellular location">
    <subcellularLocation>
        <location evidence="1">Cell membrane</location>
        <topology evidence="1">Multi-pass membrane protein</topology>
    </subcellularLocation>
</comment>
<evidence type="ECO:0000256" key="9">
    <source>
        <dbReference type="SAM" id="Phobius"/>
    </source>
</evidence>